<protein>
    <recommendedName>
        <fullName evidence="4">TonB-dependent receptor-like protein</fullName>
    </recommendedName>
</protein>
<keyword evidence="3" id="KW-1185">Reference proteome</keyword>
<dbReference type="EMBL" id="SOEO01000001">
    <property type="protein sequence ID" value="TDX86504.1"/>
    <property type="molecule type" value="Genomic_DNA"/>
</dbReference>
<dbReference type="Proteomes" id="UP000295313">
    <property type="component" value="Unassembled WGS sequence"/>
</dbReference>
<evidence type="ECO:0000313" key="2">
    <source>
        <dbReference type="EMBL" id="TDX86504.1"/>
    </source>
</evidence>
<gene>
    <name evidence="2" type="ORF">B0I22_0633</name>
</gene>
<evidence type="ECO:0000256" key="1">
    <source>
        <dbReference type="SAM" id="SignalP"/>
    </source>
</evidence>
<name>A0A4R8IA13_9FLAO</name>
<evidence type="ECO:0000313" key="3">
    <source>
        <dbReference type="Proteomes" id="UP000295313"/>
    </source>
</evidence>
<feature type="signal peptide" evidence="1">
    <location>
        <begin position="1"/>
        <end position="19"/>
    </location>
</feature>
<proteinExistence type="predicted"/>
<feature type="chain" id="PRO_5020295571" description="TonB-dependent receptor-like protein" evidence="1">
    <location>
        <begin position="20"/>
        <end position="788"/>
    </location>
</feature>
<comment type="caution">
    <text evidence="2">The sequence shown here is derived from an EMBL/GenBank/DDBJ whole genome shotgun (WGS) entry which is preliminary data.</text>
</comment>
<sequence>MKGIFTAMLLVFCFLIVDAQSKLDRAIDNLEKNYSQEKVYILFDKDQYVAGDQIFFQSFVFEGYSRSAISKTMFVELYDQSKNLIDKKTILINDGKASGTFNLNKTLNEDVYFVRAYTNWMANFDIEWNFIKPIPIYNPTSKKKIVLSENSKWTIEAFPEGGIFVDQVSTKVAVRLLTQGKSMKNWNGYVIDSEFPDHKIQTFKSLDENVALFSITPKFGKTYKVVVEDGEGNSQITTLQTVTNQGLNLKINSEISGIRYTIAAINLEKNVQNYTVVGTLNNQLAYKAKIKSANPKISSLIPTKEIGQNGVMQISLFDDKENLVAQRLCFLNQNSTNPIVLENSKFNNDPRALNSFEIKQNPGNENYTVVVKDLTDTNPASKENILSSLYLTEDFKNPIKNPAQYFSKDANPEALDALLISENWKRFDWTKLMAGQKPTIKYNLADNEFISYKARLALNSRPLPNTLVNLVFKNDDGEPLLEQFTTDSNGDLFINNLNFEDSYFVNYFLNTNDKQQVNLTLKLKLLIENNISKFNFPKTKYELKEIDENYILPMAIEKALANAQNNEKINQEETQIEEVKIIKRKSDAKKKLNDEITSGMFSSMNATVLDLVNENEDAQSYSNIMQWLQGRAGGLTFQSDNSGNLVPYIRGGRAGIYLNETKVDIEAVSSLSVSDVAMVKIFKDYGLVPNAVAIFTRTGSTIKEQKSKNISNKIEIKAYDKVDNFKIIDYSQAKYKSLINDTREVLYWNPKASSNVTFFNNESANNREITIISFDKNDQINYYNESVK</sequence>
<keyword evidence="1" id="KW-0732">Signal</keyword>
<accession>A0A4R8IA13</accession>
<reference evidence="2 3" key="1">
    <citation type="submission" date="2019-03" db="EMBL/GenBank/DDBJ databases">
        <title>Genomic Encyclopedia of Type Strains, Phase III (KMG-III): the genomes of soil and plant-associated and newly described type strains.</title>
        <authorList>
            <person name="Whitman W."/>
        </authorList>
    </citation>
    <scope>NUCLEOTIDE SEQUENCE [LARGE SCALE GENOMIC DNA]</scope>
    <source>
        <strain evidence="2 3">CGMCC 1.12802</strain>
    </source>
</reference>
<dbReference type="Gene3D" id="2.60.40.1930">
    <property type="match status" value="1"/>
</dbReference>
<dbReference type="RefSeq" id="WP_133943124.1">
    <property type="nucleotide sequence ID" value="NZ_SOEO01000001.1"/>
</dbReference>
<evidence type="ECO:0008006" key="4">
    <source>
        <dbReference type="Google" id="ProtNLM"/>
    </source>
</evidence>
<dbReference type="AlphaFoldDB" id="A0A4R8IA13"/>
<dbReference type="OrthoDB" id="679547at2"/>
<organism evidence="2 3">
    <name type="scientific">Epilithonimonas xixisoli</name>
    <dbReference type="NCBI Taxonomy" id="1476462"/>
    <lineage>
        <taxon>Bacteria</taxon>
        <taxon>Pseudomonadati</taxon>
        <taxon>Bacteroidota</taxon>
        <taxon>Flavobacteriia</taxon>
        <taxon>Flavobacteriales</taxon>
        <taxon>Weeksellaceae</taxon>
        <taxon>Chryseobacterium group</taxon>
        <taxon>Epilithonimonas</taxon>
    </lineage>
</organism>